<evidence type="ECO:0000313" key="3">
    <source>
        <dbReference type="Proteomes" id="UP000217211"/>
    </source>
</evidence>
<organism evidence="2 3">
    <name type="scientific">Sinorhizobium sojae CCBAU 05684</name>
    <dbReference type="NCBI Taxonomy" id="716928"/>
    <lineage>
        <taxon>Bacteria</taxon>
        <taxon>Pseudomonadati</taxon>
        <taxon>Pseudomonadota</taxon>
        <taxon>Alphaproteobacteria</taxon>
        <taxon>Hyphomicrobiales</taxon>
        <taxon>Rhizobiaceae</taxon>
        <taxon>Sinorhizobium/Ensifer group</taxon>
        <taxon>Sinorhizobium</taxon>
    </lineage>
</organism>
<gene>
    <name evidence="2" type="ORF">SJ05684_c10500</name>
</gene>
<evidence type="ECO:0000313" key="2">
    <source>
        <dbReference type="EMBL" id="ASY62507.1"/>
    </source>
</evidence>
<dbReference type="EMBL" id="CP023067">
    <property type="protein sequence ID" value="ASY62507.1"/>
    <property type="molecule type" value="Genomic_DNA"/>
</dbReference>
<accession>A0A249P9Y3</accession>
<name>A0A249P9Y3_9HYPH</name>
<keyword evidence="1" id="KW-0175">Coiled coil</keyword>
<feature type="coiled-coil region" evidence="1">
    <location>
        <begin position="4"/>
        <end position="71"/>
    </location>
</feature>
<dbReference type="Proteomes" id="UP000217211">
    <property type="component" value="Chromosome"/>
</dbReference>
<sequence length="72" mass="8497">MSFISKLRAKVRAWTASNEEAAERYREQRRLLADARKEAHQNDLAIARADQTLLRDRLAKMDEKLEKAEKKR</sequence>
<protein>
    <submittedName>
        <fullName evidence="2">Uncharacterized protein</fullName>
    </submittedName>
</protein>
<evidence type="ECO:0000256" key="1">
    <source>
        <dbReference type="SAM" id="Coils"/>
    </source>
</evidence>
<dbReference type="RefSeq" id="WP_157212016.1">
    <property type="nucleotide sequence ID" value="NZ_AJQT01000109.1"/>
</dbReference>
<reference evidence="2 3" key="1">
    <citation type="submission" date="2017-08" db="EMBL/GenBank/DDBJ databases">
        <title>Multipartite genome sequences of Sinorhizobium species nodulating soybeans.</title>
        <authorList>
            <person name="Tian C.F."/>
        </authorList>
    </citation>
    <scope>NUCLEOTIDE SEQUENCE [LARGE SCALE GENOMIC DNA]</scope>
    <source>
        <strain evidence="2 3">CCBAU 05684</strain>
    </source>
</reference>
<keyword evidence="3" id="KW-1185">Reference proteome</keyword>
<dbReference type="KEGG" id="esj:SJ05684_c10500"/>
<dbReference type="STRING" id="716928.GCA_000261485_04815"/>
<dbReference type="AlphaFoldDB" id="A0A249P9Y3"/>
<proteinExistence type="predicted"/>